<dbReference type="PANTHER" id="PTHR46599:SF6">
    <property type="entry name" value="DUAL SPECIFICITY PHOSPHATASE 26"/>
    <property type="match status" value="1"/>
</dbReference>
<comment type="caution">
    <text evidence="3">The sequence shown here is derived from an EMBL/GenBank/DDBJ whole genome shotgun (WGS) entry which is preliminary data.</text>
</comment>
<feature type="region of interest" description="Disordered" evidence="1">
    <location>
        <begin position="123"/>
        <end position="149"/>
    </location>
</feature>
<dbReference type="Proteomes" id="UP000054630">
    <property type="component" value="Unassembled WGS sequence"/>
</dbReference>
<dbReference type="InterPro" id="IPR000477">
    <property type="entry name" value="RT_dom"/>
</dbReference>
<name>A0A0V0SJ85_9BILA</name>
<protein>
    <submittedName>
        <fullName evidence="3">PiggyBac transposable element-derived protein 4</fullName>
    </submittedName>
</protein>
<dbReference type="EMBL" id="JYDL01000006">
    <property type="protein sequence ID" value="KRX26647.1"/>
    <property type="molecule type" value="Genomic_DNA"/>
</dbReference>
<gene>
    <name evidence="3" type="primary">PGBD4</name>
    <name evidence="3" type="ORF">T07_4364</name>
</gene>
<dbReference type="InterPro" id="IPR029526">
    <property type="entry name" value="PGBD"/>
</dbReference>
<dbReference type="PROSITE" id="PS50878">
    <property type="entry name" value="RT_POL"/>
    <property type="match status" value="1"/>
</dbReference>
<evidence type="ECO:0000313" key="4">
    <source>
        <dbReference type="Proteomes" id="UP000054630"/>
    </source>
</evidence>
<feature type="domain" description="Reverse transcriptase" evidence="2">
    <location>
        <begin position="645"/>
        <end position="821"/>
    </location>
</feature>
<sequence>MCLTKSFNLFVLARYIPQQLKDCRTTLISKTDNPHPDAEDYRPITVASGLYRLFSKIVTRRLENSFSLHPRQKALRSGTDGAFDNTGTMMTIIREAHLSTFSASSQKSTKYQWTTDHMRDVQELSRPAQEKPSTAAGSDGQARSDMGRRNHAEVPYPGLFTCMMCSFTECVYSLFIFTLWHATTHDAKKPLGTQEHLKIHPDLNVDDLTENKRISENKEISENNRRVIRAKGSTSNKEALENNRMVTRSTIKRATVAESRSAPPLLNRAPAESPEVSIVCATIDNRRQKSSEDASPDAKRMRAAADQGMKFTCKSGRVWTTSVPSATQTRSHNIVREMSAVLRTASGIQCPGDAIKLLITPAMVNVIVQNTNKKAEKVRKEWNEKHPDAPKMWKPTDEEEIYAFIGLLLISGVFKSSDESVSDLWSLNNGRPIFRSVMTEDRFKDLLRFCRFDDNCTRAARLKCDKLAAFRDMWTMFRTNLKNIYKPSAFLTVDEQLVSTRARSSLKQYMPCKPGKYGIKIFWCCDAETSYPLAGEIYAGKQPGQTGRMNVVDLVKRLVRPWCGKGRNITMDNFFTSIPLAEDLLAKKTTIVGTLRRKKKEVPSELTEARGREVGSSLFCFDRQLTLVSYIPKRKKSVLLLSTMHHDDAVYEDQEGKPDIVLFYNETKSGTSLYGYTHASDAEDYRPITVASYLYRLFSKIVTRRLEDSLSLHPRQKAFRSCTDGAFDNTSTLMTVIREAHNCSKELNIVSINLAKAFDTINHTSIDRALCMPGLDLDSRALIAQMGVRQGDPISPLLFNLVMDELIERLEQSGVGFKLTF</sequence>
<organism evidence="3 4">
    <name type="scientific">Trichinella nelsoni</name>
    <dbReference type="NCBI Taxonomy" id="6336"/>
    <lineage>
        <taxon>Eukaryota</taxon>
        <taxon>Metazoa</taxon>
        <taxon>Ecdysozoa</taxon>
        <taxon>Nematoda</taxon>
        <taxon>Enoplea</taxon>
        <taxon>Dorylaimia</taxon>
        <taxon>Trichinellida</taxon>
        <taxon>Trichinellidae</taxon>
        <taxon>Trichinella</taxon>
    </lineage>
</organism>
<dbReference type="SUPFAM" id="SSF56672">
    <property type="entry name" value="DNA/RNA polymerases"/>
    <property type="match status" value="1"/>
</dbReference>
<evidence type="ECO:0000259" key="2">
    <source>
        <dbReference type="PROSITE" id="PS50878"/>
    </source>
</evidence>
<proteinExistence type="predicted"/>
<evidence type="ECO:0000313" key="3">
    <source>
        <dbReference type="EMBL" id="KRX26647.1"/>
    </source>
</evidence>
<accession>A0A0V0SJ85</accession>
<dbReference type="CDD" id="cd01650">
    <property type="entry name" value="RT_nLTR_like"/>
    <property type="match status" value="1"/>
</dbReference>
<dbReference type="PANTHER" id="PTHR46599">
    <property type="entry name" value="PIGGYBAC TRANSPOSABLE ELEMENT-DERIVED PROTEIN 4"/>
    <property type="match status" value="1"/>
</dbReference>
<reference evidence="3 4" key="1">
    <citation type="submission" date="2015-01" db="EMBL/GenBank/DDBJ databases">
        <title>Evolution of Trichinella species and genotypes.</title>
        <authorList>
            <person name="Korhonen P.K."/>
            <person name="Edoardo P."/>
            <person name="Giuseppe L.R."/>
            <person name="Gasser R.B."/>
        </authorList>
    </citation>
    <scope>NUCLEOTIDE SEQUENCE [LARGE SCALE GENOMIC DNA]</scope>
    <source>
        <strain evidence="3">ISS37</strain>
    </source>
</reference>
<dbReference type="OrthoDB" id="10057959at2759"/>
<evidence type="ECO:0000256" key="1">
    <source>
        <dbReference type="SAM" id="MobiDB-lite"/>
    </source>
</evidence>
<dbReference type="Pfam" id="PF13843">
    <property type="entry name" value="DDE_Tnp_1_7"/>
    <property type="match status" value="1"/>
</dbReference>
<dbReference type="AlphaFoldDB" id="A0A0V0SJ85"/>
<dbReference type="InterPro" id="IPR043502">
    <property type="entry name" value="DNA/RNA_pol_sf"/>
</dbReference>
<dbReference type="Pfam" id="PF00078">
    <property type="entry name" value="RVT_1"/>
    <property type="match status" value="1"/>
</dbReference>
<dbReference type="STRING" id="6336.A0A0V0SJ85"/>
<keyword evidence="4" id="KW-1185">Reference proteome</keyword>